<dbReference type="PANTHER" id="PTHR30472:SF25">
    <property type="entry name" value="ABC TRANSPORTER PERMEASE PROTEIN MJ0876-RELATED"/>
    <property type="match status" value="1"/>
</dbReference>
<dbReference type="GO" id="GO:0005886">
    <property type="term" value="C:plasma membrane"/>
    <property type="evidence" value="ECO:0007669"/>
    <property type="project" value="UniProtKB-SubCell"/>
</dbReference>
<keyword evidence="10" id="KW-1185">Reference proteome</keyword>
<evidence type="ECO:0000313" key="9">
    <source>
        <dbReference type="EMBL" id="BCD99048.1"/>
    </source>
</evidence>
<dbReference type="CDD" id="cd06550">
    <property type="entry name" value="TM_ABC_iron-siderophores_like"/>
    <property type="match status" value="1"/>
</dbReference>
<reference evidence="9 10" key="1">
    <citation type="journal article" date="2022" name="IScience">
        <title>An ultrasensitive nanofiber-based assay for enzymatic hydrolysis and deep-sea microbial degradation of cellulose.</title>
        <authorList>
            <person name="Tsudome M."/>
            <person name="Tachioka M."/>
            <person name="Miyazaki M."/>
            <person name="Uchimura K."/>
            <person name="Tsuda M."/>
            <person name="Takaki Y."/>
            <person name="Deguchi S."/>
        </authorList>
    </citation>
    <scope>NUCLEOTIDE SEQUENCE [LARGE SCALE GENOMIC DNA]</scope>
    <source>
        <strain evidence="9 10">GE09</strain>
    </source>
</reference>
<name>A0AAN2BLE1_9GAMM</name>
<proteinExistence type="inferred from homology"/>
<dbReference type="RefSeq" id="WP_236983927.1">
    <property type="nucleotide sequence ID" value="NZ_AP023086.1"/>
</dbReference>
<dbReference type="Proteomes" id="UP001320119">
    <property type="component" value="Chromosome"/>
</dbReference>
<dbReference type="EMBL" id="AP023086">
    <property type="protein sequence ID" value="BCD99048.1"/>
    <property type="molecule type" value="Genomic_DNA"/>
</dbReference>
<sequence>MLSPVSVRRYWPLLLASCLLLLAVLVLLALAIGAVPIAPYKLLLWLQGEADLQTKLIVESLRLPRALLAICLGALLAVCGAAAQGLFRNPLADPSLIGVSGGASAGASIVIVLLNFSQWGWLGLSLVSLGAFTGAVLVVLCVYRLATNAMGTSVATMLLAGVAFSYLAGGLANGLEFVADNHKLRQISLWQMGGLESADAIQVVLAFSVFCVVFYILYRLRSALNALLLGESEARHLGVDVARVKRRVIVCIAAGVGVSVALAGVISFIGLIVPHIVRMVLGPNHRYLLPVSACVGAMLLVVADLCARTFIAPTELPIGLLTTALGAPVFIMLLRSRFRYGEAV</sequence>
<keyword evidence="5 8" id="KW-0812">Transmembrane</keyword>
<dbReference type="SUPFAM" id="SSF81345">
    <property type="entry name" value="ABC transporter involved in vitamin B12 uptake, BtuC"/>
    <property type="match status" value="1"/>
</dbReference>
<dbReference type="AlphaFoldDB" id="A0AAN2BLE1"/>
<protein>
    <submittedName>
        <fullName evidence="9">Iron complex transport system permease protein</fullName>
    </submittedName>
</protein>
<evidence type="ECO:0000256" key="3">
    <source>
        <dbReference type="ARBA" id="ARBA00022448"/>
    </source>
</evidence>
<evidence type="ECO:0000256" key="5">
    <source>
        <dbReference type="ARBA" id="ARBA00022692"/>
    </source>
</evidence>
<keyword evidence="3" id="KW-0813">Transport</keyword>
<dbReference type="InterPro" id="IPR037294">
    <property type="entry name" value="ABC_BtuC-like"/>
</dbReference>
<dbReference type="Pfam" id="PF01032">
    <property type="entry name" value="FecCD"/>
    <property type="match status" value="1"/>
</dbReference>
<evidence type="ECO:0000256" key="8">
    <source>
        <dbReference type="SAM" id="Phobius"/>
    </source>
</evidence>
<dbReference type="KEGG" id="marq:MARGE09_P3249"/>
<feature type="transmembrane region" description="Helical" evidence="8">
    <location>
        <begin position="287"/>
        <end position="306"/>
    </location>
</feature>
<keyword evidence="6 8" id="KW-1133">Transmembrane helix</keyword>
<keyword evidence="4" id="KW-1003">Cell membrane</keyword>
<dbReference type="GO" id="GO:0033214">
    <property type="term" value="P:siderophore-iron import into cell"/>
    <property type="evidence" value="ECO:0007669"/>
    <property type="project" value="TreeGrafter"/>
</dbReference>
<feature type="transmembrane region" description="Helical" evidence="8">
    <location>
        <begin position="122"/>
        <end position="143"/>
    </location>
</feature>
<organism evidence="9 10">
    <name type="scientific">Marinagarivorans cellulosilyticus</name>
    <dbReference type="NCBI Taxonomy" id="2721545"/>
    <lineage>
        <taxon>Bacteria</taxon>
        <taxon>Pseudomonadati</taxon>
        <taxon>Pseudomonadota</taxon>
        <taxon>Gammaproteobacteria</taxon>
        <taxon>Cellvibrionales</taxon>
        <taxon>Cellvibrionaceae</taxon>
        <taxon>Marinagarivorans</taxon>
    </lineage>
</organism>
<keyword evidence="7 8" id="KW-0472">Membrane</keyword>
<evidence type="ECO:0000256" key="2">
    <source>
        <dbReference type="ARBA" id="ARBA00007935"/>
    </source>
</evidence>
<feature type="transmembrane region" description="Helical" evidence="8">
    <location>
        <begin position="248"/>
        <end position="275"/>
    </location>
</feature>
<dbReference type="InterPro" id="IPR000522">
    <property type="entry name" value="ABC_transptr_permease_BtuC"/>
</dbReference>
<dbReference type="Gene3D" id="1.10.3470.10">
    <property type="entry name" value="ABC transporter involved in vitamin B12 uptake, BtuC"/>
    <property type="match status" value="1"/>
</dbReference>
<feature type="transmembrane region" description="Helical" evidence="8">
    <location>
        <begin position="66"/>
        <end position="87"/>
    </location>
</feature>
<comment type="subcellular location">
    <subcellularLocation>
        <location evidence="1">Cell membrane</location>
        <topology evidence="1">Multi-pass membrane protein</topology>
    </subcellularLocation>
</comment>
<evidence type="ECO:0000256" key="1">
    <source>
        <dbReference type="ARBA" id="ARBA00004651"/>
    </source>
</evidence>
<comment type="similarity">
    <text evidence="2">Belongs to the binding-protein-dependent transport system permease family. FecCD subfamily.</text>
</comment>
<feature type="transmembrane region" description="Helical" evidence="8">
    <location>
        <begin position="318"/>
        <end position="338"/>
    </location>
</feature>
<dbReference type="GO" id="GO:0022857">
    <property type="term" value="F:transmembrane transporter activity"/>
    <property type="evidence" value="ECO:0007669"/>
    <property type="project" value="InterPro"/>
</dbReference>
<evidence type="ECO:0000256" key="6">
    <source>
        <dbReference type="ARBA" id="ARBA00022989"/>
    </source>
</evidence>
<feature type="transmembrane region" description="Helical" evidence="8">
    <location>
        <begin position="200"/>
        <end position="218"/>
    </location>
</feature>
<evidence type="ECO:0000256" key="7">
    <source>
        <dbReference type="ARBA" id="ARBA00023136"/>
    </source>
</evidence>
<gene>
    <name evidence="9" type="ORF">MARGE09_P3249</name>
</gene>
<dbReference type="FunFam" id="1.10.3470.10:FF:000001">
    <property type="entry name" value="Vitamin B12 ABC transporter permease BtuC"/>
    <property type="match status" value="1"/>
</dbReference>
<evidence type="ECO:0000313" key="10">
    <source>
        <dbReference type="Proteomes" id="UP001320119"/>
    </source>
</evidence>
<feature type="transmembrane region" description="Helical" evidence="8">
    <location>
        <begin position="155"/>
        <end position="175"/>
    </location>
</feature>
<dbReference type="PANTHER" id="PTHR30472">
    <property type="entry name" value="FERRIC ENTEROBACTIN TRANSPORT SYSTEM PERMEASE PROTEIN"/>
    <property type="match status" value="1"/>
</dbReference>
<evidence type="ECO:0000256" key="4">
    <source>
        <dbReference type="ARBA" id="ARBA00022475"/>
    </source>
</evidence>
<feature type="transmembrane region" description="Helical" evidence="8">
    <location>
        <begin position="96"/>
        <end position="116"/>
    </location>
</feature>
<accession>A0AAN2BLE1</accession>